<reference evidence="3 4" key="1">
    <citation type="journal article" date="2010" name="Nature">
        <title>Genome sequencing and analysis of the model grass Brachypodium distachyon.</title>
        <authorList>
            <consortium name="International Brachypodium Initiative"/>
        </authorList>
    </citation>
    <scope>NUCLEOTIDE SEQUENCE [LARGE SCALE GENOMIC DNA]</scope>
    <source>
        <strain evidence="3 4">Bd21</strain>
    </source>
</reference>
<feature type="region of interest" description="Disordered" evidence="1">
    <location>
        <begin position="172"/>
        <end position="203"/>
    </location>
</feature>
<dbReference type="PANTHER" id="PTHR45023:SF4">
    <property type="entry name" value="GLYCINE-RICH PROTEIN-RELATED"/>
    <property type="match status" value="1"/>
</dbReference>
<feature type="region of interest" description="Disordered" evidence="1">
    <location>
        <begin position="1"/>
        <end position="32"/>
    </location>
</feature>
<dbReference type="OrthoDB" id="693051at2759"/>
<protein>
    <recommendedName>
        <fullName evidence="2">Myb-like domain-containing protein</fullName>
    </recommendedName>
</protein>
<dbReference type="STRING" id="15368.A0A0Q3L167"/>
<sequence length="314" mass="35935">MSATQRNMHEVEHEESKDSSPDEEIRKGRTNWTKKENERLISSWIKNSVDAIEGNGKRGDYYWKQVAEEYNKNSPANKIRSVAQCKGHWSKTTPLVSLFHACYIKTKNVYASGQSEEGLMEKTRAMYLTAAKVKRPFALEYWWRVVKEEPKWRNLYMEEDLGGRRHKLDASGAYTSSSAADSEGTDRVREPCPQGTKAAKEARKLKGKVKAKAKDIPDFVPFHISEESYELLREGHGRKAAALEKWAEATTAKAGADKEMAEAKKEMAKARKERTKVDIFNTYMELLKVDTSGFNDAQMQRHEKMVENLCNKLD</sequence>
<accession>A0A0Q3L167</accession>
<dbReference type="AlphaFoldDB" id="A0A0Q3L167"/>
<dbReference type="Gramene" id="KQJ86069">
    <property type="protein sequence ID" value="KQJ86069"/>
    <property type="gene ID" value="BRADI_4g03101v3"/>
</dbReference>
<dbReference type="Proteomes" id="UP000008810">
    <property type="component" value="Chromosome 4"/>
</dbReference>
<organism evidence="3">
    <name type="scientific">Brachypodium distachyon</name>
    <name type="common">Purple false brome</name>
    <name type="synonym">Trachynia distachya</name>
    <dbReference type="NCBI Taxonomy" id="15368"/>
    <lineage>
        <taxon>Eukaryota</taxon>
        <taxon>Viridiplantae</taxon>
        <taxon>Streptophyta</taxon>
        <taxon>Embryophyta</taxon>
        <taxon>Tracheophyta</taxon>
        <taxon>Spermatophyta</taxon>
        <taxon>Magnoliopsida</taxon>
        <taxon>Liliopsida</taxon>
        <taxon>Poales</taxon>
        <taxon>Poaceae</taxon>
        <taxon>BOP clade</taxon>
        <taxon>Pooideae</taxon>
        <taxon>Stipodae</taxon>
        <taxon>Brachypodieae</taxon>
        <taxon>Brachypodium</taxon>
    </lineage>
</organism>
<dbReference type="PROSITE" id="PS50090">
    <property type="entry name" value="MYB_LIKE"/>
    <property type="match status" value="1"/>
</dbReference>
<keyword evidence="5" id="KW-1185">Reference proteome</keyword>
<evidence type="ECO:0000259" key="2">
    <source>
        <dbReference type="PROSITE" id="PS50090"/>
    </source>
</evidence>
<feature type="compositionally biased region" description="Basic and acidic residues" evidence="1">
    <location>
        <begin position="7"/>
        <end position="32"/>
    </location>
</feature>
<evidence type="ECO:0000313" key="4">
    <source>
        <dbReference type="EnsemblPlants" id="KQJ86069"/>
    </source>
</evidence>
<evidence type="ECO:0000313" key="3">
    <source>
        <dbReference type="EMBL" id="KQJ86069.1"/>
    </source>
</evidence>
<dbReference type="PANTHER" id="PTHR45023">
    <property type="match status" value="1"/>
</dbReference>
<reference evidence="4" key="3">
    <citation type="submission" date="2018-08" db="UniProtKB">
        <authorList>
            <consortium name="EnsemblPlants"/>
        </authorList>
    </citation>
    <scope>IDENTIFICATION</scope>
    <source>
        <strain evidence="4">cv. Bd21</strain>
    </source>
</reference>
<dbReference type="InterPro" id="IPR001005">
    <property type="entry name" value="SANT/Myb"/>
</dbReference>
<dbReference type="InParanoid" id="A0A0Q3L167"/>
<evidence type="ECO:0000313" key="5">
    <source>
        <dbReference type="Proteomes" id="UP000008810"/>
    </source>
</evidence>
<name>A0A0Q3L167_BRADI</name>
<reference evidence="3" key="2">
    <citation type="submission" date="2017-06" db="EMBL/GenBank/DDBJ databases">
        <title>WGS assembly of Brachypodium distachyon.</title>
        <authorList>
            <consortium name="The International Brachypodium Initiative"/>
            <person name="Lucas S."/>
            <person name="Harmon-Smith M."/>
            <person name="Lail K."/>
            <person name="Tice H."/>
            <person name="Grimwood J."/>
            <person name="Bruce D."/>
            <person name="Barry K."/>
            <person name="Shu S."/>
            <person name="Lindquist E."/>
            <person name="Wang M."/>
            <person name="Pitluck S."/>
            <person name="Vogel J.P."/>
            <person name="Garvin D.F."/>
            <person name="Mockler T.C."/>
            <person name="Schmutz J."/>
            <person name="Rokhsar D."/>
            <person name="Bevan M.W."/>
        </authorList>
    </citation>
    <scope>NUCLEOTIDE SEQUENCE</scope>
    <source>
        <strain evidence="3">Bd21</strain>
    </source>
</reference>
<feature type="domain" description="Myb-like" evidence="2">
    <location>
        <begin position="24"/>
        <end position="93"/>
    </location>
</feature>
<dbReference type="EMBL" id="CM000883">
    <property type="protein sequence ID" value="KQJ86069.1"/>
    <property type="molecule type" value="Genomic_DNA"/>
</dbReference>
<evidence type="ECO:0000256" key="1">
    <source>
        <dbReference type="SAM" id="MobiDB-lite"/>
    </source>
</evidence>
<proteinExistence type="predicted"/>
<gene>
    <name evidence="3" type="ORF">BRADI_4g03101v3</name>
</gene>
<dbReference type="EnsemblPlants" id="KQJ86069">
    <property type="protein sequence ID" value="KQJ86069"/>
    <property type="gene ID" value="BRADI_4g03101v3"/>
</dbReference>